<gene>
    <name evidence="1" type="ORF">NDU88_011701</name>
</gene>
<comment type="caution">
    <text evidence="1">The sequence shown here is derived from an EMBL/GenBank/DDBJ whole genome shotgun (WGS) entry which is preliminary data.</text>
</comment>
<dbReference type="EMBL" id="JANPWB010000010">
    <property type="protein sequence ID" value="KAJ1145414.1"/>
    <property type="molecule type" value="Genomic_DNA"/>
</dbReference>
<name>A0AAV7R2F7_PLEWA</name>
<evidence type="ECO:0000313" key="2">
    <source>
        <dbReference type="Proteomes" id="UP001066276"/>
    </source>
</evidence>
<sequence>MTDAPGLSTLLRKRGWKLRGAPPAPLTELWIPPGHFPSISRGRFNLDGLRPLELSSVFFSRHSCSFRSLPPTSRDPLYF</sequence>
<protein>
    <submittedName>
        <fullName evidence="1">Uncharacterized protein</fullName>
    </submittedName>
</protein>
<keyword evidence="2" id="KW-1185">Reference proteome</keyword>
<reference evidence="1" key="1">
    <citation type="journal article" date="2022" name="bioRxiv">
        <title>Sequencing and chromosome-scale assembly of the giantPleurodeles waltlgenome.</title>
        <authorList>
            <person name="Brown T."/>
            <person name="Elewa A."/>
            <person name="Iarovenko S."/>
            <person name="Subramanian E."/>
            <person name="Araus A.J."/>
            <person name="Petzold A."/>
            <person name="Susuki M."/>
            <person name="Suzuki K.-i.T."/>
            <person name="Hayashi T."/>
            <person name="Toyoda A."/>
            <person name="Oliveira C."/>
            <person name="Osipova E."/>
            <person name="Leigh N.D."/>
            <person name="Simon A."/>
            <person name="Yun M.H."/>
        </authorList>
    </citation>
    <scope>NUCLEOTIDE SEQUENCE</scope>
    <source>
        <strain evidence="1">20211129_DDA</strain>
        <tissue evidence="1">Liver</tissue>
    </source>
</reference>
<organism evidence="1 2">
    <name type="scientific">Pleurodeles waltl</name>
    <name type="common">Iberian ribbed newt</name>
    <dbReference type="NCBI Taxonomy" id="8319"/>
    <lineage>
        <taxon>Eukaryota</taxon>
        <taxon>Metazoa</taxon>
        <taxon>Chordata</taxon>
        <taxon>Craniata</taxon>
        <taxon>Vertebrata</taxon>
        <taxon>Euteleostomi</taxon>
        <taxon>Amphibia</taxon>
        <taxon>Batrachia</taxon>
        <taxon>Caudata</taxon>
        <taxon>Salamandroidea</taxon>
        <taxon>Salamandridae</taxon>
        <taxon>Pleurodelinae</taxon>
        <taxon>Pleurodeles</taxon>
    </lineage>
</organism>
<dbReference type="AlphaFoldDB" id="A0AAV7R2F7"/>
<proteinExistence type="predicted"/>
<accession>A0AAV7R2F7</accession>
<evidence type="ECO:0000313" key="1">
    <source>
        <dbReference type="EMBL" id="KAJ1145414.1"/>
    </source>
</evidence>
<dbReference type="Proteomes" id="UP001066276">
    <property type="component" value="Chromosome 6"/>
</dbReference>